<keyword evidence="2" id="KW-0472">Membrane</keyword>
<keyword evidence="2" id="KW-0732">Signal</keyword>
<keyword evidence="5" id="KW-1185">Reference proteome</keyword>
<accession>A0ABS8DV54</accession>
<gene>
    <name evidence="4" type="ORF">GEV37_13925</name>
</gene>
<comment type="caution">
    <text evidence="4">The sequence shown here is derived from an EMBL/GenBank/DDBJ whole genome shotgun (WGS) entry which is preliminary data.</text>
</comment>
<protein>
    <submittedName>
        <fullName evidence="4">Efflux transporter outer membrane subunit</fullName>
    </submittedName>
</protein>
<dbReference type="InterPro" id="IPR010131">
    <property type="entry name" value="MdtP/NodT-like"/>
</dbReference>
<keyword evidence="3" id="KW-0175">Coiled coil</keyword>
<reference evidence="4 5" key="1">
    <citation type="journal article" date="2021" name="Sci. Rep.">
        <title>Genome analysis of a halophilic bacterium Halomonas malpeensis YU-PRIM-29(T) reveals its exopolysaccharide and pigment producing capabilities.</title>
        <authorList>
            <person name="Athmika"/>
            <person name="Ghate S.D."/>
            <person name="Arun A.B."/>
            <person name="Rao S.S."/>
            <person name="Kumar S.T.A."/>
            <person name="Kandiyil M.K."/>
            <person name="Saptami K."/>
            <person name="Rekha P.D."/>
        </authorList>
    </citation>
    <scope>NUCLEOTIDE SEQUENCE [LARGE SCALE GENOMIC DNA]</scope>
    <source>
        <strain evidence="5">prim 29</strain>
    </source>
</reference>
<evidence type="ECO:0000256" key="2">
    <source>
        <dbReference type="RuleBase" id="RU362097"/>
    </source>
</evidence>
<evidence type="ECO:0000313" key="4">
    <source>
        <dbReference type="EMBL" id="MCB8890212.1"/>
    </source>
</evidence>
<keyword evidence="2" id="KW-1134">Transmembrane beta strand</keyword>
<sequence>MYKGRNPRRLLGLACAVFLSGCAVGPDYQRPALALPDTLPAQVTLSGAERQAWRHWWRQFQDPHLDALVERATDDNLELAVQLGRIRQARAQLGFADAERYPSIGYQLEANRERTPGASIPIDIDPVQDLITSTNDQFSLAGSLEYELDLWGRLARQREAALATFNESVFARDAAEIGVIADVVTTYFDLKSAEAQQRILEQTETTYQETFRLQKLRFDVGDISELAFRQAEAEWAGVKSELPQVTRQVETLKGALAILVGMTPRELMTTLDYGDTALTEIAEPQRLPGLLPSELLQRRPDIRAAEATLIAANAQVGVAEAARLPSLNLNASIASVAANSSDLFTDNARAWGLGASIVGPLLDFGRTRANVESAQAQVEQAEAQYRLTVLTAFNEVRDALNNYTLSEQRIEAVEAQLAAIERARDLAVLTYDQGQSSMLERLDAERSLLSARLDRAAVQNERLTALATLFKALGGGWEERAVAAR</sequence>
<organism evidence="4 5">
    <name type="scientific">Vreelandella malpeensis</name>
    <dbReference type="NCBI Taxonomy" id="1172368"/>
    <lineage>
        <taxon>Bacteria</taxon>
        <taxon>Pseudomonadati</taxon>
        <taxon>Pseudomonadota</taxon>
        <taxon>Gammaproteobacteria</taxon>
        <taxon>Oceanospirillales</taxon>
        <taxon>Halomonadaceae</taxon>
        <taxon>Vreelandella</taxon>
    </lineage>
</organism>
<dbReference type="InterPro" id="IPR003423">
    <property type="entry name" value="OMP_efflux"/>
</dbReference>
<dbReference type="PANTHER" id="PTHR30203">
    <property type="entry name" value="OUTER MEMBRANE CATION EFFLUX PROTEIN"/>
    <property type="match status" value="1"/>
</dbReference>
<dbReference type="EMBL" id="WHVL01000006">
    <property type="protein sequence ID" value="MCB8890212.1"/>
    <property type="molecule type" value="Genomic_DNA"/>
</dbReference>
<name>A0ABS8DV54_9GAMM</name>
<dbReference type="Gene3D" id="1.20.1600.10">
    <property type="entry name" value="Outer membrane efflux proteins (OEP)"/>
    <property type="match status" value="1"/>
</dbReference>
<evidence type="ECO:0000256" key="1">
    <source>
        <dbReference type="ARBA" id="ARBA00007613"/>
    </source>
</evidence>
<dbReference type="SUPFAM" id="SSF56954">
    <property type="entry name" value="Outer membrane efflux proteins (OEP)"/>
    <property type="match status" value="1"/>
</dbReference>
<dbReference type="RefSeq" id="WP_227390882.1">
    <property type="nucleotide sequence ID" value="NZ_JBHSCJ010000008.1"/>
</dbReference>
<keyword evidence="2" id="KW-0449">Lipoprotein</keyword>
<comment type="similarity">
    <text evidence="1 2">Belongs to the outer membrane factor (OMF) (TC 1.B.17) family.</text>
</comment>
<feature type="chain" id="PRO_5044993394" evidence="2">
    <location>
        <begin position="26"/>
        <end position="485"/>
    </location>
</feature>
<comment type="subcellular location">
    <subcellularLocation>
        <location evidence="2">Cell outer membrane</location>
        <topology evidence="2">Lipid-anchor</topology>
    </subcellularLocation>
</comment>
<dbReference type="PROSITE" id="PS51257">
    <property type="entry name" value="PROKAR_LIPOPROTEIN"/>
    <property type="match status" value="1"/>
</dbReference>
<proteinExistence type="inferred from homology"/>
<feature type="signal peptide" evidence="2">
    <location>
        <begin position="1"/>
        <end position="25"/>
    </location>
</feature>
<dbReference type="Gene3D" id="2.20.200.10">
    <property type="entry name" value="Outer membrane efflux proteins (OEP)"/>
    <property type="match status" value="1"/>
</dbReference>
<dbReference type="Pfam" id="PF02321">
    <property type="entry name" value="OEP"/>
    <property type="match status" value="2"/>
</dbReference>
<feature type="coiled-coil region" evidence="3">
    <location>
        <begin position="364"/>
        <end position="459"/>
    </location>
</feature>
<evidence type="ECO:0000256" key="3">
    <source>
        <dbReference type="SAM" id="Coils"/>
    </source>
</evidence>
<dbReference type="NCBIfam" id="TIGR01845">
    <property type="entry name" value="outer_NodT"/>
    <property type="match status" value="1"/>
</dbReference>
<evidence type="ECO:0000313" key="5">
    <source>
        <dbReference type="Proteomes" id="UP001319882"/>
    </source>
</evidence>
<keyword evidence="2" id="KW-0564">Palmitate</keyword>
<dbReference type="Proteomes" id="UP001319882">
    <property type="component" value="Unassembled WGS sequence"/>
</dbReference>
<keyword evidence="2" id="KW-0812">Transmembrane</keyword>